<reference evidence="1" key="2">
    <citation type="journal article" date="2015" name="Data Brief">
        <title>Shoot transcriptome of the giant reed, Arundo donax.</title>
        <authorList>
            <person name="Barrero R.A."/>
            <person name="Guerrero F.D."/>
            <person name="Moolhuijzen P."/>
            <person name="Goolsby J.A."/>
            <person name="Tidwell J."/>
            <person name="Bellgard S.E."/>
            <person name="Bellgard M.I."/>
        </authorList>
    </citation>
    <scope>NUCLEOTIDE SEQUENCE</scope>
    <source>
        <tissue evidence="1">Shoot tissue taken approximately 20 cm above the soil surface</tissue>
    </source>
</reference>
<dbReference type="AlphaFoldDB" id="A0A0A9EID2"/>
<organism evidence="1">
    <name type="scientific">Arundo donax</name>
    <name type="common">Giant reed</name>
    <name type="synonym">Donax arundinaceus</name>
    <dbReference type="NCBI Taxonomy" id="35708"/>
    <lineage>
        <taxon>Eukaryota</taxon>
        <taxon>Viridiplantae</taxon>
        <taxon>Streptophyta</taxon>
        <taxon>Embryophyta</taxon>
        <taxon>Tracheophyta</taxon>
        <taxon>Spermatophyta</taxon>
        <taxon>Magnoliopsida</taxon>
        <taxon>Liliopsida</taxon>
        <taxon>Poales</taxon>
        <taxon>Poaceae</taxon>
        <taxon>PACMAD clade</taxon>
        <taxon>Arundinoideae</taxon>
        <taxon>Arundineae</taxon>
        <taxon>Arundo</taxon>
    </lineage>
</organism>
<evidence type="ECO:0000313" key="1">
    <source>
        <dbReference type="EMBL" id="JAD99851.1"/>
    </source>
</evidence>
<dbReference type="EMBL" id="GBRH01198044">
    <property type="protein sequence ID" value="JAD99851.1"/>
    <property type="molecule type" value="Transcribed_RNA"/>
</dbReference>
<sequence>MWLSTHVTYLDAPCTIHVCPLEVLFGFWSWRSSSCALCHDTMCARQSRKVNGRSLVSRLLILYLSSVDRFVINQS</sequence>
<protein>
    <submittedName>
        <fullName evidence="1">Uncharacterized protein</fullName>
    </submittedName>
</protein>
<proteinExistence type="predicted"/>
<name>A0A0A9EID2_ARUDO</name>
<reference evidence="1" key="1">
    <citation type="submission" date="2014-09" db="EMBL/GenBank/DDBJ databases">
        <authorList>
            <person name="Magalhaes I.L.F."/>
            <person name="Oliveira U."/>
            <person name="Santos F.R."/>
            <person name="Vidigal T.H.D.A."/>
            <person name="Brescovit A.D."/>
            <person name="Santos A.J."/>
        </authorList>
    </citation>
    <scope>NUCLEOTIDE SEQUENCE</scope>
    <source>
        <tissue evidence="1">Shoot tissue taken approximately 20 cm above the soil surface</tissue>
    </source>
</reference>
<accession>A0A0A9EID2</accession>